<organism evidence="2 3">
    <name type="scientific">Saprolegnia parasitica (strain CBS 223.65)</name>
    <dbReference type="NCBI Taxonomy" id="695850"/>
    <lineage>
        <taxon>Eukaryota</taxon>
        <taxon>Sar</taxon>
        <taxon>Stramenopiles</taxon>
        <taxon>Oomycota</taxon>
        <taxon>Saprolegniomycetes</taxon>
        <taxon>Saprolegniales</taxon>
        <taxon>Saprolegniaceae</taxon>
        <taxon>Saprolegnia</taxon>
    </lineage>
</organism>
<dbReference type="AlphaFoldDB" id="A0A067D9P3"/>
<proteinExistence type="predicted"/>
<keyword evidence="3" id="KW-1185">Reference proteome</keyword>
<feature type="compositionally biased region" description="Polar residues" evidence="1">
    <location>
        <begin position="68"/>
        <end position="78"/>
    </location>
</feature>
<dbReference type="RefSeq" id="XP_012194072.1">
    <property type="nucleotide sequence ID" value="XM_012338682.1"/>
</dbReference>
<sequence length="120" mass="13337">MRSERHRTRPSCPNETVLSSSPGGIPRVFASRSSRKASKSFKKPRSRLPQSSGHLQKKRPRSLPRCTRFSSRQSTVTSRMPKKSSGVLFPASWLFGRMCSGPLLGRSIDLSKTSSCKFAP</sequence>
<dbReference type="GeneID" id="24140352"/>
<feature type="region of interest" description="Disordered" evidence="1">
    <location>
        <begin position="1"/>
        <end position="83"/>
    </location>
</feature>
<dbReference type="KEGG" id="spar:SPRG_18856"/>
<gene>
    <name evidence="2" type="ORF">SPRG_18856</name>
</gene>
<dbReference type="VEuPathDB" id="FungiDB:SPRG_18856"/>
<dbReference type="EMBL" id="KK583189">
    <property type="protein sequence ID" value="KDO35702.1"/>
    <property type="molecule type" value="Genomic_DNA"/>
</dbReference>
<feature type="compositionally biased region" description="Polar residues" evidence="1">
    <location>
        <begin position="11"/>
        <end position="22"/>
    </location>
</feature>
<reference evidence="2 3" key="1">
    <citation type="journal article" date="2013" name="PLoS Genet.">
        <title>Distinctive expansion of potential virulence genes in the genome of the oomycete fish pathogen Saprolegnia parasitica.</title>
        <authorList>
            <person name="Jiang R.H."/>
            <person name="de Bruijn I."/>
            <person name="Haas B.J."/>
            <person name="Belmonte R."/>
            <person name="Lobach L."/>
            <person name="Christie J."/>
            <person name="van den Ackerveken G."/>
            <person name="Bottin A."/>
            <person name="Bulone V."/>
            <person name="Diaz-Moreno S.M."/>
            <person name="Dumas B."/>
            <person name="Fan L."/>
            <person name="Gaulin E."/>
            <person name="Govers F."/>
            <person name="Grenville-Briggs L.J."/>
            <person name="Horner N.R."/>
            <person name="Levin J.Z."/>
            <person name="Mammella M."/>
            <person name="Meijer H.J."/>
            <person name="Morris P."/>
            <person name="Nusbaum C."/>
            <person name="Oome S."/>
            <person name="Phillips A.J."/>
            <person name="van Rooyen D."/>
            <person name="Rzeszutek E."/>
            <person name="Saraiva M."/>
            <person name="Secombes C.J."/>
            <person name="Seidl M.F."/>
            <person name="Snel B."/>
            <person name="Stassen J.H."/>
            <person name="Sykes S."/>
            <person name="Tripathy S."/>
            <person name="van den Berg H."/>
            <person name="Vega-Arreguin J.C."/>
            <person name="Wawra S."/>
            <person name="Young S.K."/>
            <person name="Zeng Q."/>
            <person name="Dieguez-Uribeondo J."/>
            <person name="Russ C."/>
            <person name="Tyler B.M."/>
            <person name="van West P."/>
        </authorList>
    </citation>
    <scope>NUCLEOTIDE SEQUENCE [LARGE SCALE GENOMIC DNA]</scope>
    <source>
        <strain evidence="2 3">CBS 223.65</strain>
    </source>
</reference>
<evidence type="ECO:0000313" key="3">
    <source>
        <dbReference type="Proteomes" id="UP000030745"/>
    </source>
</evidence>
<name>A0A067D9P3_SAPPC</name>
<protein>
    <submittedName>
        <fullName evidence="2">Uncharacterized protein</fullName>
    </submittedName>
</protein>
<dbReference type="Proteomes" id="UP000030745">
    <property type="component" value="Unassembled WGS sequence"/>
</dbReference>
<evidence type="ECO:0000313" key="2">
    <source>
        <dbReference type="EMBL" id="KDO35702.1"/>
    </source>
</evidence>
<accession>A0A067D9P3</accession>
<feature type="compositionally biased region" description="Basic residues" evidence="1">
    <location>
        <begin position="33"/>
        <end position="46"/>
    </location>
</feature>
<evidence type="ECO:0000256" key="1">
    <source>
        <dbReference type="SAM" id="MobiDB-lite"/>
    </source>
</evidence>